<reference evidence="2 3" key="1">
    <citation type="submission" date="2020-10" db="EMBL/GenBank/DDBJ databases">
        <title>Mucilaginibacter mali sp. nov., isolated from rhizosphere soil of apple orchard.</title>
        <authorList>
            <person name="Lee J.-S."/>
            <person name="Kim H.S."/>
            <person name="Kim J.-S."/>
        </authorList>
    </citation>
    <scope>NUCLEOTIDE SEQUENCE [LARGE SCALE GENOMIC DNA]</scope>
    <source>
        <strain evidence="2 3">KCTC 23157</strain>
    </source>
</reference>
<organism evidence="2 3">
    <name type="scientific">Mucilaginibacter boryungensis</name>
    <dbReference type="NCBI Taxonomy" id="768480"/>
    <lineage>
        <taxon>Bacteria</taxon>
        <taxon>Pseudomonadati</taxon>
        <taxon>Bacteroidota</taxon>
        <taxon>Sphingobacteriia</taxon>
        <taxon>Sphingobacteriales</taxon>
        <taxon>Sphingobacteriaceae</taxon>
        <taxon>Mucilaginibacter</taxon>
    </lineage>
</organism>
<evidence type="ECO:0000313" key="2">
    <source>
        <dbReference type="EMBL" id="MBE9666900.1"/>
    </source>
</evidence>
<keyword evidence="1" id="KW-1133">Transmembrane helix</keyword>
<dbReference type="RefSeq" id="WP_194106263.1">
    <property type="nucleotide sequence ID" value="NZ_JADFFM010000001.1"/>
</dbReference>
<protein>
    <submittedName>
        <fullName evidence="2">Uncharacterized protein</fullName>
    </submittedName>
</protein>
<sequence length="190" mass="21828">MFKLASVTKLYNMLKRIYLTIAVLIALSQFGWADTININHFVIKDNPFGQSQIAIVATDSLNNPMQNVNGLFTFAVNGFEQELTFNKGVAFYPPKIEKSIFLYLRHNNDAGTHAMLYYVYKHDDKLSPFHVSWGWLLVIPLSLVLLGYLFKRFIIIAAIIFIIFLYFNHHNGLSFPTFFSSIIDGLKSMF</sequence>
<accession>A0ABR9XI80</accession>
<keyword evidence="3" id="KW-1185">Reference proteome</keyword>
<name>A0ABR9XI80_9SPHI</name>
<evidence type="ECO:0000256" key="1">
    <source>
        <dbReference type="SAM" id="Phobius"/>
    </source>
</evidence>
<feature type="transmembrane region" description="Helical" evidence="1">
    <location>
        <begin position="153"/>
        <end position="169"/>
    </location>
</feature>
<feature type="transmembrane region" description="Helical" evidence="1">
    <location>
        <begin position="126"/>
        <end position="146"/>
    </location>
</feature>
<evidence type="ECO:0000313" key="3">
    <source>
        <dbReference type="Proteomes" id="UP000632774"/>
    </source>
</evidence>
<keyword evidence="1" id="KW-0472">Membrane</keyword>
<comment type="caution">
    <text evidence="2">The sequence shown here is derived from an EMBL/GenBank/DDBJ whole genome shotgun (WGS) entry which is preliminary data.</text>
</comment>
<gene>
    <name evidence="2" type="ORF">IRJ18_11055</name>
</gene>
<dbReference type="EMBL" id="JADFFM010000001">
    <property type="protein sequence ID" value="MBE9666900.1"/>
    <property type="molecule type" value="Genomic_DNA"/>
</dbReference>
<keyword evidence="1" id="KW-0812">Transmembrane</keyword>
<dbReference type="Proteomes" id="UP000632774">
    <property type="component" value="Unassembled WGS sequence"/>
</dbReference>
<proteinExistence type="predicted"/>